<dbReference type="SUPFAM" id="SSF53474">
    <property type="entry name" value="alpha/beta-Hydrolases"/>
    <property type="match status" value="1"/>
</dbReference>
<evidence type="ECO:0000313" key="5">
    <source>
        <dbReference type="Proteomes" id="UP000547444"/>
    </source>
</evidence>
<dbReference type="RefSeq" id="WP_234901755.1">
    <property type="nucleotide sequence ID" value="NZ_JAANOW010000005.1"/>
</dbReference>
<evidence type="ECO:0000313" key="4">
    <source>
        <dbReference type="EMBL" id="NIH99198.1"/>
    </source>
</evidence>
<evidence type="ECO:0000256" key="2">
    <source>
        <dbReference type="SAM" id="SignalP"/>
    </source>
</evidence>
<dbReference type="GO" id="GO:0016787">
    <property type="term" value="F:hydrolase activity"/>
    <property type="evidence" value="ECO:0007669"/>
    <property type="project" value="UniProtKB-KW"/>
</dbReference>
<keyword evidence="5" id="KW-1185">Reference proteome</keyword>
<comment type="caution">
    <text evidence="4">The sequence shown here is derived from an EMBL/GenBank/DDBJ whole genome shotgun (WGS) entry which is preliminary data.</text>
</comment>
<dbReference type="InterPro" id="IPR000073">
    <property type="entry name" value="AB_hydrolase_1"/>
</dbReference>
<feature type="compositionally biased region" description="Basic and acidic residues" evidence="1">
    <location>
        <begin position="87"/>
        <end position="102"/>
    </location>
</feature>
<reference evidence="4 5" key="1">
    <citation type="submission" date="2020-03" db="EMBL/GenBank/DDBJ databases">
        <title>Sequencing the genomes of 1000 actinobacteria strains.</title>
        <authorList>
            <person name="Klenk H.-P."/>
        </authorList>
    </citation>
    <scope>NUCLEOTIDE SEQUENCE [LARGE SCALE GENOMIC DNA]</scope>
    <source>
        <strain evidence="4 5">DSM 44556</strain>
    </source>
</reference>
<dbReference type="Pfam" id="PF00561">
    <property type="entry name" value="Abhydrolase_1"/>
    <property type="match status" value="1"/>
</dbReference>
<dbReference type="Gene3D" id="3.40.50.1820">
    <property type="entry name" value="alpha/beta hydrolase"/>
    <property type="match status" value="1"/>
</dbReference>
<proteinExistence type="predicted"/>
<feature type="chain" id="PRO_5031407661" evidence="2">
    <location>
        <begin position="37"/>
        <end position="573"/>
    </location>
</feature>
<organism evidence="4 5">
    <name type="scientific">Mycolicibacterium fluoranthenivorans</name>
    <dbReference type="NCBI Taxonomy" id="258505"/>
    <lineage>
        <taxon>Bacteria</taxon>
        <taxon>Bacillati</taxon>
        <taxon>Actinomycetota</taxon>
        <taxon>Actinomycetes</taxon>
        <taxon>Mycobacteriales</taxon>
        <taxon>Mycobacteriaceae</taxon>
        <taxon>Mycolicibacterium</taxon>
    </lineage>
</organism>
<evidence type="ECO:0000256" key="1">
    <source>
        <dbReference type="SAM" id="MobiDB-lite"/>
    </source>
</evidence>
<sequence>MSMNHGGTRVRRSVAMLCAVLWALATMWMAGGVAHADGTSTKDSTHSSASEGGSSTPKPAKHDKPTADPTAAGEGAATGESNTQKSNTEKSNTEKSDTEKSGTENSDTGKATATDPPTTRGTHKHGTSRPAGKPKTAAATTDTTSSPKSDTKPDTKADATPAATTPADGDAAPRTTKAKTVTVSAAAATLAAAPTAAKVATASVTPSATASVPNPIKQIAQFARQMTGLANDLALIAVSLVNNLAAAAASTIGPKPFFGLPYNIAKTVAGTTAIAAKLLDGTPLDAVSEGPYKVNYGVPDLLAWLNPVKSPAGANLPFTGMSADHPLPIILLNGTSATQGVNWSVGAPALANAGYTVYTFNYGNTTTNPYFPVQATTDIRKSAQELSDEVDRVLNETGADKVILIGHSQGGGIMPSYYINNLHGDEKVSQFIGIAPSNHGTNVDGLVDLKNIPILGPALAPLIYRIVDLFGAAWTQQVVGSPLQQETYGAGDTRPGVLYTTIASKFDWVVTPYTQQALAAGPNVTNIVLQDLYPNYNAGHLGIVFSAPTWTAVLGALAANPAANVAPTTALAA</sequence>
<accession>A0A7X5U687</accession>
<feature type="domain" description="AB hydrolase-1" evidence="3">
    <location>
        <begin position="328"/>
        <end position="442"/>
    </location>
</feature>
<protein>
    <submittedName>
        <fullName evidence="4">Triacylglycerol esterase/lipase EstA (Alpha/beta hydrolase family)</fullName>
    </submittedName>
</protein>
<keyword evidence="2" id="KW-0732">Signal</keyword>
<feature type="compositionally biased region" description="Low complexity" evidence="1">
    <location>
        <begin position="158"/>
        <end position="176"/>
    </location>
</feature>
<dbReference type="Proteomes" id="UP000547444">
    <property type="component" value="Unassembled WGS sequence"/>
</dbReference>
<dbReference type="InterPro" id="IPR029058">
    <property type="entry name" value="AB_hydrolase_fold"/>
</dbReference>
<feature type="region of interest" description="Disordered" evidence="1">
    <location>
        <begin position="36"/>
        <end position="176"/>
    </location>
</feature>
<feature type="compositionally biased region" description="Low complexity" evidence="1">
    <location>
        <begin position="67"/>
        <end position="80"/>
    </location>
</feature>
<evidence type="ECO:0000259" key="3">
    <source>
        <dbReference type="Pfam" id="PF00561"/>
    </source>
</evidence>
<feature type="compositionally biased region" description="Polar residues" evidence="1">
    <location>
        <begin position="103"/>
        <end position="120"/>
    </location>
</feature>
<name>A0A7X5U687_9MYCO</name>
<feature type="compositionally biased region" description="Low complexity" evidence="1">
    <location>
        <begin position="46"/>
        <end position="56"/>
    </location>
</feature>
<dbReference type="AlphaFoldDB" id="A0A7X5U687"/>
<dbReference type="EMBL" id="JAANOW010000005">
    <property type="protein sequence ID" value="NIH99198.1"/>
    <property type="molecule type" value="Genomic_DNA"/>
</dbReference>
<feature type="signal peptide" evidence="2">
    <location>
        <begin position="1"/>
        <end position="36"/>
    </location>
</feature>
<feature type="compositionally biased region" description="Low complexity" evidence="1">
    <location>
        <begin position="133"/>
        <end position="148"/>
    </location>
</feature>
<gene>
    <name evidence="4" type="ORF">FHU31_006222</name>
</gene>
<keyword evidence="4" id="KW-0378">Hydrolase</keyword>